<dbReference type="PANTHER" id="PTHR19918:SF4">
    <property type="entry name" value="CELL DIVISION CYCLE PROTEIN 20 HOMOLOG B"/>
    <property type="match status" value="1"/>
</dbReference>
<dbReference type="GO" id="GO:1905786">
    <property type="term" value="P:positive regulation of anaphase-promoting complex-dependent catabolic process"/>
    <property type="evidence" value="ECO:0007669"/>
    <property type="project" value="TreeGrafter"/>
</dbReference>
<keyword evidence="1 3" id="KW-0853">WD repeat</keyword>
<reference evidence="5" key="3">
    <citation type="submission" date="2025-09" db="UniProtKB">
        <authorList>
            <consortium name="Ensembl"/>
        </authorList>
    </citation>
    <scope>IDENTIFICATION</scope>
</reference>
<gene>
    <name evidence="5" type="primary">LOC102082422</name>
</gene>
<dbReference type="PANTHER" id="PTHR19918">
    <property type="entry name" value="CELL DIVISION CYCLE 20 CDC20 FIZZY -RELATED"/>
    <property type="match status" value="1"/>
</dbReference>
<proteinExistence type="predicted"/>
<dbReference type="GO" id="GO:0010997">
    <property type="term" value="F:anaphase-promoting complex binding"/>
    <property type="evidence" value="ECO:0007669"/>
    <property type="project" value="InterPro"/>
</dbReference>
<keyword evidence="2" id="KW-0677">Repeat</keyword>
<organism evidence="5 6">
    <name type="scientific">Oreochromis niloticus</name>
    <name type="common">Nile tilapia</name>
    <name type="synonym">Tilapia nilotica</name>
    <dbReference type="NCBI Taxonomy" id="8128"/>
    <lineage>
        <taxon>Eukaryota</taxon>
        <taxon>Metazoa</taxon>
        <taxon>Chordata</taxon>
        <taxon>Craniata</taxon>
        <taxon>Vertebrata</taxon>
        <taxon>Euteleostomi</taxon>
        <taxon>Actinopterygii</taxon>
        <taxon>Neopterygii</taxon>
        <taxon>Teleostei</taxon>
        <taxon>Neoteleostei</taxon>
        <taxon>Acanthomorphata</taxon>
        <taxon>Ovalentaria</taxon>
        <taxon>Cichlomorphae</taxon>
        <taxon>Cichliformes</taxon>
        <taxon>Cichlidae</taxon>
        <taxon>African cichlids</taxon>
        <taxon>Pseudocrenilabrinae</taxon>
        <taxon>Oreochromini</taxon>
        <taxon>Oreochromis</taxon>
    </lineage>
</organism>
<reference evidence="5" key="2">
    <citation type="submission" date="2025-08" db="UniProtKB">
        <authorList>
            <consortium name="Ensembl"/>
        </authorList>
    </citation>
    <scope>IDENTIFICATION</scope>
</reference>
<dbReference type="OMA" id="VLGHICH"/>
<dbReference type="InterPro" id="IPR024977">
    <property type="entry name" value="Apc4-like_WD40_dom"/>
</dbReference>
<dbReference type="Proteomes" id="UP000005207">
    <property type="component" value="Linkage group LG12"/>
</dbReference>
<dbReference type="GO" id="GO:1990757">
    <property type="term" value="F:ubiquitin ligase activator activity"/>
    <property type="evidence" value="ECO:0007669"/>
    <property type="project" value="TreeGrafter"/>
</dbReference>
<accession>A0A669DB38</accession>
<dbReference type="Ensembl" id="ENSONIT00000037087.1">
    <property type="protein sequence ID" value="ENSONIP00000057827.1"/>
    <property type="gene ID" value="ENSONIG00000039659.1"/>
</dbReference>
<dbReference type="SUPFAM" id="SSF82171">
    <property type="entry name" value="DPP6 N-terminal domain-like"/>
    <property type="match status" value="1"/>
</dbReference>
<reference evidence="6" key="1">
    <citation type="submission" date="2012-01" db="EMBL/GenBank/DDBJ databases">
        <title>The Genome Sequence of Oreochromis niloticus (Nile Tilapia).</title>
        <authorList>
            <consortium name="Broad Institute Genome Assembly Team"/>
            <consortium name="Broad Institute Sequencing Platform"/>
            <person name="Di Palma F."/>
            <person name="Johnson J."/>
            <person name="Lander E.S."/>
            <person name="Lindblad-Toh K."/>
        </authorList>
    </citation>
    <scope>NUCLEOTIDE SEQUENCE [LARGE SCALE GENOMIC DNA]</scope>
</reference>
<dbReference type="Gene3D" id="2.130.10.10">
    <property type="entry name" value="YVTN repeat-like/Quinoprotein amine dehydrogenase"/>
    <property type="match status" value="1"/>
</dbReference>
<evidence type="ECO:0000313" key="6">
    <source>
        <dbReference type="Proteomes" id="UP000005207"/>
    </source>
</evidence>
<evidence type="ECO:0000259" key="4">
    <source>
        <dbReference type="Pfam" id="PF12894"/>
    </source>
</evidence>
<protein>
    <recommendedName>
        <fullName evidence="4">Anaphase-promoting complex subunit 4-like WD40 domain-containing protein</fullName>
    </recommendedName>
</protein>
<evidence type="ECO:0000313" key="5">
    <source>
        <dbReference type="Ensembl" id="ENSONIP00000057827.1"/>
    </source>
</evidence>
<dbReference type="InterPro" id="IPR033010">
    <property type="entry name" value="Cdc20/Fizzy"/>
</dbReference>
<feature type="domain" description="Anaphase-promoting complex subunit 4-like WD40" evidence="4">
    <location>
        <begin position="224"/>
        <end position="277"/>
    </location>
</feature>
<dbReference type="InterPro" id="IPR001680">
    <property type="entry name" value="WD40_rpt"/>
</dbReference>
<dbReference type="AlphaFoldDB" id="A0A669DB38"/>
<keyword evidence="6" id="KW-1185">Reference proteome</keyword>
<dbReference type="PROSITE" id="PS50082">
    <property type="entry name" value="WD_REPEATS_2"/>
    <property type="match status" value="1"/>
</dbReference>
<sequence length="315" mass="35438">MLRDFTGKRHFPFKEQSEAHEVTYKCFRRRIIQRRCREGPVASTPLAPGRQCEPSFEFDTVCQRLELDSPPRKHEPGQGVLPGNIQEAALVGGLSHSESVNLVNTECTIAGKTRPAAENAPQEQWVWRPAVQEPENLNRSGYDERKYDLQPFATLNKATLSLHGKSVVKLAAPSMLNDYYTNLLDCSCNGMVALALGSSVYIWNSETRDLVGHLDLSPQSGCRYRQSVSSLCWSTDGRALSIATRRGEIQLWDVEHKQNMRFLLSHLTVVRALSWKQQLLSRCSHPEGGGLQSAVVTRRQMAGQRLHRRPSPYLG</sequence>
<dbReference type="GeneTree" id="ENSGT00950000183104"/>
<feature type="repeat" description="WD" evidence="3">
    <location>
        <begin position="224"/>
        <end position="262"/>
    </location>
</feature>
<dbReference type="InParanoid" id="A0A669DB38"/>
<name>A0A669DB38_ORENI</name>
<dbReference type="InterPro" id="IPR015943">
    <property type="entry name" value="WD40/YVTN_repeat-like_dom_sf"/>
</dbReference>
<evidence type="ECO:0000256" key="3">
    <source>
        <dbReference type="PROSITE-ProRule" id="PRU00221"/>
    </source>
</evidence>
<dbReference type="GO" id="GO:0005680">
    <property type="term" value="C:anaphase-promoting complex"/>
    <property type="evidence" value="ECO:0007669"/>
    <property type="project" value="TreeGrafter"/>
</dbReference>
<evidence type="ECO:0000256" key="1">
    <source>
        <dbReference type="ARBA" id="ARBA00022574"/>
    </source>
</evidence>
<dbReference type="GO" id="GO:0031145">
    <property type="term" value="P:anaphase-promoting complex-dependent catabolic process"/>
    <property type="evidence" value="ECO:0007669"/>
    <property type="project" value="TreeGrafter"/>
</dbReference>
<evidence type="ECO:0000256" key="2">
    <source>
        <dbReference type="ARBA" id="ARBA00022737"/>
    </source>
</evidence>
<dbReference type="Pfam" id="PF12894">
    <property type="entry name" value="ANAPC4_WD40"/>
    <property type="match status" value="1"/>
</dbReference>